<dbReference type="EMBL" id="JBBMEK010000168">
    <property type="protein sequence ID" value="MEQ2365868.1"/>
    <property type="molecule type" value="Genomic_DNA"/>
</dbReference>
<dbReference type="SMART" id="SM00895">
    <property type="entry name" value="FCD"/>
    <property type="match status" value="1"/>
</dbReference>
<sequence>LIEVMTLMFILEEGTFREISEFRYALETQALALAMEHISQKQLADIEYYMSMLEKTPEEDMKAYYDKKIHYTITAASGNRFIIDNLQALTAVMDVFIKDMRAKILSDGSNSEGLMAAHREMVEALREKNMEKGMQALKVHFEYIYEYIDG</sequence>
<protein>
    <submittedName>
        <fullName evidence="5">FCD domain-containing protein</fullName>
    </submittedName>
</protein>
<dbReference type="PANTHER" id="PTHR43537">
    <property type="entry name" value="TRANSCRIPTIONAL REGULATOR, GNTR FAMILY"/>
    <property type="match status" value="1"/>
</dbReference>
<dbReference type="InterPro" id="IPR011711">
    <property type="entry name" value="GntR_C"/>
</dbReference>
<dbReference type="InterPro" id="IPR008920">
    <property type="entry name" value="TF_FadR/GntR_C"/>
</dbReference>
<dbReference type="Pfam" id="PF07729">
    <property type="entry name" value="FCD"/>
    <property type="match status" value="1"/>
</dbReference>
<keyword evidence="6" id="KW-1185">Reference proteome</keyword>
<gene>
    <name evidence="5" type="ORF">WMO25_12360</name>
</gene>
<dbReference type="Gene3D" id="1.20.120.530">
    <property type="entry name" value="GntR ligand-binding domain-like"/>
    <property type="match status" value="1"/>
</dbReference>
<keyword evidence="2" id="KW-0238">DNA-binding</keyword>
<evidence type="ECO:0000256" key="2">
    <source>
        <dbReference type="ARBA" id="ARBA00023125"/>
    </source>
</evidence>
<proteinExistence type="predicted"/>
<keyword evidence="3" id="KW-0804">Transcription</keyword>
<name>A0ABV1B7Y2_9FIRM</name>
<accession>A0ABV1B7Y2</accession>
<dbReference type="RefSeq" id="WP_349085542.1">
    <property type="nucleotide sequence ID" value="NZ_JBBMEK010000168.1"/>
</dbReference>
<organism evidence="5 6">
    <name type="scientific">Coprococcus intestinihominis</name>
    <dbReference type="NCBI Taxonomy" id="3133154"/>
    <lineage>
        <taxon>Bacteria</taxon>
        <taxon>Bacillati</taxon>
        <taxon>Bacillota</taxon>
        <taxon>Clostridia</taxon>
        <taxon>Lachnospirales</taxon>
        <taxon>Lachnospiraceae</taxon>
        <taxon>Coprococcus</taxon>
    </lineage>
</organism>
<feature type="non-terminal residue" evidence="5">
    <location>
        <position position="1"/>
    </location>
</feature>
<feature type="domain" description="GntR C-terminal" evidence="4">
    <location>
        <begin position="18"/>
        <end position="143"/>
    </location>
</feature>
<dbReference type="PANTHER" id="PTHR43537:SF24">
    <property type="entry name" value="GLUCONATE OPERON TRANSCRIPTIONAL REPRESSOR"/>
    <property type="match status" value="1"/>
</dbReference>
<evidence type="ECO:0000313" key="6">
    <source>
        <dbReference type="Proteomes" id="UP001469749"/>
    </source>
</evidence>
<evidence type="ECO:0000259" key="4">
    <source>
        <dbReference type="SMART" id="SM00895"/>
    </source>
</evidence>
<evidence type="ECO:0000256" key="1">
    <source>
        <dbReference type="ARBA" id="ARBA00023015"/>
    </source>
</evidence>
<keyword evidence="1" id="KW-0805">Transcription regulation</keyword>
<reference evidence="5 6" key="1">
    <citation type="submission" date="2024-03" db="EMBL/GenBank/DDBJ databases">
        <title>Human intestinal bacterial collection.</title>
        <authorList>
            <person name="Pauvert C."/>
            <person name="Hitch T.C.A."/>
            <person name="Clavel T."/>
        </authorList>
    </citation>
    <scope>NUCLEOTIDE SEQUENCE [LARGE SCALE GENOMIC DNA]</scope>
    <source>
        <strain evidence="5 6">CLA-AA-H190</strain>
    </source>
</reference>
<evidence type="ECO:0000256" key="3">
    <source>
        <dbReference type="ARBA" id="ARBA00023163"/>
    </source>
</evidence>
<comment type="caution">
    <text evidence="5">The sequence shown here is derived from an EMBL/GenBank/DDBJ whole genome shotgun (WGS) entry which is preliminary data.</text>
</comment>
<evidence type="ECO:0000313" key="5">
    <source>
        <dbReference type="EMBL" id="MEQ2365868.1"/>
    </source>
</evidence>
<dbReference type="Proteomes" id="UP001469749">
    <property type="component" value="Unassembled WGS sequence"/>
</dbReference>
<dbReference type="SUPFAM" id="SSF48008">
    <property type="entry name" value="GntR ligand-binding domain-like"/>
    <property type="match status" value="1"/>
</dbReference>